<dbReference type="PANTHER" id="PTHR34858">
    <property type="entry name" value="CYSO-CYSTEINE PEPTIDASE"/>
    <property type="match status" value="1"/>
</dbReference>
<dbReference type="PANTHER" id="PTHR34858:SF1">
    <property type="entry name" value="CYSO-CYSTEINE PEPTIDASE"/>
    <property type="match status" value="1"/>
</dbReference>
<dbReference type="SUPFAM" id="SSF102712">
    <property type="entry name" value="JAB1/MPN domain"/>
    <property type="match status" value="1"/>
</dbReference>
<name>W0HVL4_9GAMM</name>
<dbReference type="InterPro" id="IPR038765">
    <property type="entry name" value="Papain-like_cys_pep_sf"/>
</dbReference>
<protein>
    <submittedName>
        <fullName evidence="10">Putative tail fiber component K</fullName>
    </submittedName>
</protein>
<dbReference type="KEGG" id="sod:Sant_2883"/>
<dbReference type="InterPro" id="IPR037518">
    <property type="entry name" value="MPN"/>
</dbReference>
<evidence type="ECO:0000256" key="3">
    <source>
        <dbReference type="ARBA" id="ARBA00022723"/>
    </source>
</evidence>
<dbReference type="InterPro" id="IPR000064">
    <property type="entry name" value="NLP_P60_dom"/>
</dbReference>
<dbReference type="GO" id="GO:0008235">
    <property type="term" value="F:metalloexopeptidase activity"/>
    <property type="evidence" value="ECO:0007669"/>
    <property type="project" value="TreeGrafter"/>
</dbReference>
<evidence type="ECO:0000256" key="7">
    <source>
        <dbReference type="ARBA" id="ARBA00023049"/>
    </source>
</evidence>
<evidence type="ECO:0000256" key="1">
    <source>
        <dbReference type="ARBA" id="ARBA00007074"/>
    </source>
</evidence>
<dbReference type="Pfam" id="PF00877">
    <property type="entry name" value="NLPC_P60"/>
    <property type="match status" value="1"/>
</dbReference>
<dbReference type="GO" id="GO:0008270">
    <property type="term" value="F:zinc ion binding"/>
    <property type="evidence" value="ECO:0007669"/>
    <property type="project" value="TreeGrafter"/>
</dbReference>
<evidence type="ECO:0000256" key="5">
    <source>
        <dbReference type="ARBA" id="ARBA00022807"/>
    </source>
</evidence>
<dbReference type="EMBL" id="CP006569">
    <property type="protein sequence ID" value="AHF77896.1"/>
    <property type="molecule type" value="Genomic_DNA"/>
</dbReference>
<feature type="domain" description="NlpC/P60" evidence="9">
    <location>
        <begin position="82"/>
        <end position="226"/>
    </location>
</feature>
<dbReference type="AlphaFoldDB" id="W0HVL4"/>
<dbReference type="Pfam" id="PF14464">
    <property type="entry name" value="Prok-JAB"/>
    <property type="match status" value="1"/>
</dbReference>
<dbReference type="Proteomes" id="UP000019028">
    <property type="component" value="Chromosome"/>
</dbReference>
<keyword evidence="4" id="KW-0378">Hydrolase</keyword>
<keyword evidence="6" id="KW-0862">Zinc</keyword>
<dbReference type="GO" id="GO:0008234">
    <property type="term" value="F:cysteine-type peptidase activity"/>
    <property type="evidence" value="ECO:0007669"/>
    <property type="project" value="UniProtKB-KW"/>
</dbReference>
<keyword evidence="7" id="KW-0482">Metalloprotease</keyword>
<dbReference type="SUPFAM" id="SSF54001">
    <property type="entry name" value="Cysteine proteinases"/>
    <property type="match status" value="1"/>
</dbReference>
<dbReference type="PROSITE" id="PS51935">
    <property type="entry name" value="NLPC_P60"/>
    <property type="match status" value="1"/>
</dbReference>
<keyword evidence="3" id="KW-0479">Metal-binding</keyword>
<dbReference type="GO" id="GO:0006508">
    <property type="term" value="P:proteolysis"/>
    <property type="evidence" value="ECO:0007669"/>
    <property type="project" value="UniProtKB-KW"/>
</dbReference>
<dbReference type="Gene3D" id="3.40.140.10">
    <property type="entry name" value="Cytidine Deaminase, domain 2"/>
    <property type="match status" value="1"/>
</dbReference>
<evidence type="ECO:0000313" key="11">
    <source>
        <dbReference type="Proteomes" id="UP000019028"/>
    </source>
</evidence>
<reference evidence="10 11" key="1">
    <citation type="journal article" date="2014" name="Genome Biol. Evol.">
        <title>Genome degeneration and adaptation in a nascent stage of symbiosis.</title>
        <authorList>
            <person name="Oakeson K.F."/>
            <person name="Gil R."/>
            <person name="Clayton A.L."/>
            <person name="Dunn D.M."/>
            <person name="von Niederhausern A.C."/>
            <person name="Hamil C."/>
            <person name="Aoyagi A."/>
            <person name="Duval B."/>
            <person name="Baca A."/>
            <person name="Silva F.J."/>
            <person name="Vallier A."/>
            <person name="Jackson D.G."/>
            <person name="Latorre A."/>
            <person name="Weiss R.B."/>
            <person name="Heddi A."/>
            <person name="Moya A."/>
            <person name="Dale C."/>
        </authorList>
    </citation>
    <scope>NUCLEOTIDE SEQUENCE [LARGE SCALE GENOMIC DNA]</scope>
    <source>
        <strain evidence="10 11">HS1</strain>
    </source>
</reference>
<evidence type="ECO:0000256" key="6">
    <source>
        <dbReference type="ARBA" id="ARBA00022833"/>
    </source>
</evidence>
<keyword evidence="5" id="KW-0788">Thiol protease</keyword>
<keyword evidence="11" id="KW-1185">Reference proteome</keyword>
<organism evidence="10 11">
    <name type="scientific">Sodalis praecaptivus</name>
    <dbReference type="NCBI Taxonomy" id="1239307"/>
    <lineage>
        <taxon>Bacteria</taxon>
        <taxon>Pseudomonadati</taxon>
        <taxon>Pseudomonadota</taxon>
        <taxon>Gammaproteobacteria</taxon>
        <taxon>Enterobacterales</taxon>
        <taxon>Bruguierivoracaceae</taxon>
        <taxon>Sodalis</taxon>
    </lineage>
</organism>
<gene>
    <name evidence="10" type="ORF">Sant_2883</name>
</gene>
<evidence type="ECO:0000259" key="8">
    <source>
        <dbReference type="PROSITE" id="PS50249"/>
    </source>
</evidence>
<evidence type="ECO:0000256" key="4">
    <source>
        <dbReference type="ARBA" id="ARBA00022801"/>
    </source>
</evidence>
<dbReference type="InterPro" id="IPR051929">
    <property type="entry name" value="VirAsm_ModProt"/>
</dbReference>
<keyword evidence="2" id="KW-0645">Protease</keyword>
<evidence type="ECO:0000259" key="9">
    <source>
        <dbReference type="PROSITE" id="PS51935"/>
    </source>
</evidence>
<sequence>MIDDDILAHAEACAPAECCGLIVAGQYFPCRNIAADPDNHFEIDPVSWAAAEDKGEIEAIVHSHPDGNPFLSEADRIAQRRSGLPWWLVCDEEIRKFRNVPRLIGRTFEHGVMDCYTLMRDAYHLCGHELPYFERNDGWWKGEEDLYIANMAANGFTRLADDAEVLPGDVFLMCLDLAGQTVPKATHSAIYIGEQLILHQRPNTLSKRDCYGGFWKKITHSTWRYDKWHESDLTGISNDLVLTSTWS</sequence>
<evidence type="ECO:0000313" key="10">
    <source>
        <dbReference type="EMBL" id="AHF77896.1"/>
    </source>
</evidence>
<accession>W0HVL4</accession>
<dbReference type="HOGENOM" id="CLU_071796_0_1_6"/>
<dbReference type="RefSeq" id="WP_025423038.1">
    <property type="nucleotide sequence ID" value="NZ_CP006569.1"/>
</dbReference>
<dbReference type="PROSITE" id="PS50249">
    <property type="entry name" value="MPN"/>
    <property type="match status" value="1"/>
</dbReference>
<dbReference type="CDD" id="cd08073">
    <property type="entry name" value="MPN_NLPC_P60"/>
    <property type="match status" value="1"/>
</dbReference>
<dbReference type="InterPro" id="IPR028090">
    <property type="entry name" value="JAB_dom_prok"/>
</dbReference>
<evidence type="ECO:0000256" key="2">
    <source>
        <dbReference type="ARBA" id="ARBA00022670"/>
    </source>
</evidence>
<feature type="domain" description="MPN" evidence="8">
    <location>
        <begin position="1"/>
        <end position="119"/>
    </location>
</feature>
<dbReference type="OrthoDB" id="1494599at2"/>
<comment type="similarity">
    <text evidence="1">Belongs to the peptidase C40 family.</text>
</comment>
<proteinExistence type="inferred from homology"/>